<keyword evidence="3" id="KW-1185">Reference proteome</keyword>
<dbReference type="AlphaFoldDB" id="A0A6A1UYX0"/>
<reference evidence="2 3" key="1">
    <citation type="journal article" date="2019" name="Plant Biotechnol. J.">
        <title>The red bayberry genome and genetic basis of sex determination.</title>
        <authorList>
            <person name="Jia H.M."/>
            <person name="Jia H.J."/>
            <person name="Cai Q.L."/>
            <person name="Wang Y."/>
            <person name="Zhao H.B."/>
            <person name="Yang W.F."/>
            <person name="Wang G.Y."/>
            <person name="Li Y.H."/>
            <person name="Zhan D.L."/>
            <person name="Shen Y.T."/>
            <person name="Niu Q.F."/>
            <person name="Chang L."/>
            <person name="Qiu J."/>
            <person name="Zhao L."/>
            <person name="Xie H.B."/>
            <person name="Fu W.Y."/>
            <person name="Jin J."/>
            <person name="Li X.W."/>
            <person name="Jiao Y."/>
            <person name="Zhou C.C."/>
            <person name="Tu T."/>
            <person name="Chai C.Y."/>
            <person name="Gao J.L."/>
            <person name="Fan L.J."/>
            <person name="van de Weg E."/>
            <person name="Wang J.Y."/>
            <person name="Gao Z.S."/>
        </authorList>
    </citation>
    <scope>NUCLEOTIDE SEQUENCE [LARGE SCALE GENOMIC DNA]</scope>
    <source>
        <tissue evidence="2">Leaves</tissue>
    </source>
</reference>
<name>A0A6A1UYX0_9ROSI</name>
<feature type="compositionally biased region" description="Polar residues" evidence="1">
    <location>
        <begin position="60"/>
        <end position="84"/>
    </location>
</feature>
<feature type="region of interest" description="Disordered" evidence="1">
    <location>
        <begin position="48"/>
        <end position="91"/>
    </location>
</feature>
<dbReference type="Proteomes" id="UP000516437">
    <property type="component" value="Chromosome 7"/>
</dbReference>
<organism evidence="2 3">
    <name type="scientific">Morella rubra</name>
    <name type="common">Chinese bayberry</name>
    <dbReference type="NCBI Taxonomy" id="262757"/>
    <lineage>
        <taxon>Eukaryota</taxon>
        <taxon>Viridiplantae</taxon>
        <taxon>Streptophyta</taxon>
        <taxon>Embryophyta</taxon>
        <taxon>Tracheophyta</taxon>
        <taxon>Spermatophyta</taxon>
        <taxon>Magnoliopsida</taxon>
        <taxon>eudicotyledons</taxon>
        <taxon>Gunneridae</taxon>
        <taxon>Pentapetalae</taxon>
        <taxon>rosids</taxon>
        <taxon>fabids</taxon>
        <taxon>Fagales</taxon>
        <taxon>Myricaceae</taxon>
        <taxon>Morella</taxon>
    </lineage>
</organism>
<evidence type="ECO:0000313" key="3">
    <source>
        <dbReference type="Proteomes" id="UP000516437"/>
    </source>
</evidence>
<proteinExistence type="predicted"/>
<gene>
    <name evidence="2" type="ORF">CJ030_MR7G000890</name>
</gene>
<sequence>MSSAATFGCGDCRVAVAFSVKNNLLALSQLVKIVILLADSVYTCRSRTSSDRAAQDKQENFTSLQENGSSPTNGISPHKSSSATAKGRLRRRYGVEAARLRRLSTSVGAGRQQ</sequence>
<evidence type="ECO:0000256" key="1">
    <source>
        <dbReference type="SAM" id="MobiDB-lite"/>
    </source>
</evidence>
<feature type="compositionally biased region" description="Basic and acidic residues" evidence="1">
    <location>
        <begin position="48"/>
        <end position="59"/>
    </location>
</feature>
<comment type="caution">
    <text evidence="2">The sequence shown here is derived from an EMBL/GenBank/DDBJ whole genome shotgun (WGS) entry which is preliminary data.</text>
</comment>
<accession>A0A6A1UYX0</accession>
<evidence type="ECO:0000313" key="2">
    <source>
        <dbReference type="EMBL" id="KAB1205553.1"/>
    </source>
</evidence>
<dbReference type="EMBL" id="RXIC02000025">
    <property type="protein sequence ID" value="KAB1205553.1"/>
    <property type="molecule type" value="Genomic_DNA"/>
</dbReference>
<protein>
    <submittedName>
        <fullName evidence="2">Uncharacterized protein</fullName>
    </submittedName>
</protein>